<evidence type="ECO:0000256" key="4">
    <source>
        <dbReference type="ARBA" id="ARBA00023136"/>
    </source>
</evidence>
<keyword evidence="3 5" id="KW-1133">Transmembrane helix</keyword>
<organism evidence="7">
    <name type="scientific">Schizaphis graminum</name>
    <name type="common">Green bug aphid</name>
    <dbReference type="NCBI Taxonomy" id="13262"/>
    <lineage>
        <taxon>Eukaryota</taxon>
        <taxon>Metazoa</taxon>
        <taxon>Ecdysozoa</taxon>
        <taxon>Arthropoda</taxon>
        <taxon>Hexapoda</taxon>
        <taxon>Insecta</taxon>
        <taxon>Pterygota</taxon>
        <taxon>Neoptera</taxon>
        <taxon>Paraneoptera</taxon>
        <taxon>Hemiptera</taxon>
        <taxon>Sternorrhyncha</taxon>
        <taxon>Aphidomorpha</taxon>
        <taxon>Aphidoidea</taxon>
        <taxon>Aphididae</taxon>
        <taxon>Aphidini</taxon>
        <taxon>Schizaphis</taxon>
    </lineage>
</organism>
<dbReference type="AlphaFoldDB" id="A0A2S2NIE2"/>
<feature type="transmembrane region" description="Helical" evidence="5">
    <location>
        <begin position="174"/>
        <end position="195"/>
    </location>
</feature>
<evidence type="ECO:0000256" key="1">
    <source>
        <dbReference type="ARBA" id="ARBA00004141"/>
    </source>
</evidence>
<feature type="domain" description="TRC8-like N-terminal" evidence="6">
    <location>
        <begin position="6"/>
        <end position="236"/>
    </location>
</feature>
<feature type="transmembrane region" description="Helical" evidence="5">
    <location>
        <begin position="50"/>
        <end position="74"/>
    </location>
</feature>
<evidence type="ECO:0000256" key="3">
    <source>
        <dbReference type="ARBA" id="ARBA00022989"/>
    </source>
</evidence>
<evidence type="ECO:0000259" key="6">
    <source>
        <dbReference type="Pfam" id="PF13705"/>
    </source>
</evidence>
<feature type="transmembrane region" description="Helical" evidence="5">
    <location>
        <begin position="110"/>
        <end position="130"/>
    </location>
</feature>
<sequence>MRLCDFLRVPALFIMDQIFKISFGFENLESMIINLNITSKNGDFTQYYKLIFLFFAKIIVSCLIFCSSLCLLALPTRYLYLVYLHSVSVCIVLLSYWANTETLNVLSEKYEHFITIMINGAVTWDIDIIIHHFKQLQIVNVLYLLFFNVMLQIFLSQVFDFLQVCTTNHSNHKVFNLGFIMPTIIALIPGSHAFLNTVSVLLTLLPMFIMLKTLLLNIFTIIDLFCHGYNHIRLTIK</sequence>
<dbReference type="GO" id="GO:0016020">
    <property type="term" value="C:membrane"/>
    <property type="evidence" value="ECO:0007669"/>
    <property type="project" value="UniProtKB-SubCell"/>
</dbReference>
<feature type="transmembrane region" description="Helical" evidence="5">
    <location>
        <begin position="201"/>
        <end position="226"/>
    </location>
</feature>
<evidence type="ECO:0000256" key="2">
    <source>
        <dbReference type="ARBA" id="ARBA00022692"/>
    </source>
</evidence>
<reference evidence="7" key="1">
    <citation type="submission" date="2018-04" db="EMBL/GenBank/DDBJ databases">
        <title>Transcriptome of Schizaphis graminum biotype I.</title>
        <authorList>
            <person name="Scully E.D."/>
            <person name="Geib S.M."/>
            <person name="Palmer N.A."/>
            <person name="Koch K."/>
            <person name="Bradshaw J."/>
            <person name="Heng-Moss T."/>
            <person name="Sarath G."/>
        </authorList>
    </citation>
    <scope>NUCLEOTIDE SEQUENCE</scope>
</reference>
<name>A0A2S2NIE2_SCHGA</name>
<comment type="subcellular location">
    <subcellularLocation>
        <location evidence="1">Membrane</location>
        <topology evidence="1">Multi-pass membrane protein</topology>
    </subcellularLocation>
</comment>
<accession>A0A2S2NIE2</accession>
<dbReference type="InterPro" id="IPR025754">
    <property type="entry name" value="TRC8_N_dom"/>
</dbReference>
<keyword evidence="4 5" id="KW-0472">Membrane</keyword>
<feature type="transmembrane region" description="Helical" evidence="5">
    <location>
        <begin position="142"/>
        <end position="162"/>
    </location>
</feature>
<dbReference type="EMBL" id="GGMR01004331">
    <property type="protein sequence ID" value="MBY16950.1"/>
    <property type="molecule type" value="Transcribed_RNA"/>
</dbReference>
<evidence type="ECO:0000313" key="7">
    <source>
        <dbReference type="EMBL" id="MBY16950.1"/>
    </source>
</evidence>
<feature type="transmembrane region" description="Helical" evidence="5">
    <location>
        <begin position="80"/>
        <end position="98"/>
    </location>
</feature>
<evidence type="ECO:0000256" key="5">
    <source>
        <dbReference type="SAM" id="Phobius"/>
    </source>
</evidence>
<proteinExistence type="predicted"/>
<protein>
    <recommendedName>
        <fullName evidence="6">TRC8-like N-terminal domain-containing protein</fullName>
    </recommendedName>
</protein>
<gene>
    <name evidence="7" type="ORF">g.43522</name>
</gene>
<dbReference type="Pfam" id="PF13705">
    <property type="entry name" value="TRC8_N"/>
    <property type="match status" value="1"/>
</dbReference>
<keyword evidence="2 5" id="KW-0812">Transmembrane</keyword>